<protein>
    <submittedName>
        <fullName evidence="2">Uncharacterized protein</fullName>
    </submittedName>
</protein>
<proteinExistence type="predicted"/>
<sequence>MGGSPTLSECADYDGLAVEEKAEAPQVEESTGAVANSPRSGSSAGTAATADGAGSPGSDDSDCECMLVGRPHLQRISADEWRRTRAARASSAATAESAAATSPAAGAAPDANRGASDVDPEAVDRAAGYDSYQRLRQRVDRMERELHPTQGCAIALQQRNPPVAQFGPTVAVDWSRGVHHSRDYPRSSRDSTLKGPMNLGSSFELPKLLTASFVKCFVPRST</sequence>
<feature type="compositionally biased region" description="Low complexity" evidence="1">
    <location>
        <begin position="87"/>
        <end position="115"/>
    </location>
</feature>
<organism evidence="2 3">
    <name type="scientific">Pythium insidiosum</name>
    <name type="common">Pythiosis disease agent</name>
    <dbReference type="NCBI Taxonomy" id="114742"/>
    <lineage>
        <taxon>Eukaryota</taxon>
        <taxon>Sar</taxon>
        <taxon>Stramenopiles</taxon>
        <taxon>Oomycota</taxon>
        <taxon>Peronosporomycetes</taxon>
        <taxon>Pythiales</taxon>
        <taxon>Pythiaceae</taxon>
        <taxon>Pythium</taxon>
    </lineage>
</organism>
<dbReference type="EMBL" id="JAKCXM010000621">
    <property type="protein sequence ID" value="KAJ0392522.1"/>
    <property type="molecule type" value="Genomic_DNA"/>
</dbReference>
<feature type="region of interest" description="Disordered" evidence="1">
    <location>
        <begin position="1"/>
        <end position="126"/>
    </location>
</feature>
<accession>A0AAD5LUA1</accession>
<dbReference type="Proteomes" id="UP001209570">
    <property type="component" value="Unassembled WGS sequence"/>
</dbReference>
<dbReference type="AlphaFoldDB" id="A0AAD5LUA1"/>
<feature type="compositionally biased region" description="Low complexity" evidence="1">
    <location>
        <begin position="37"/>
        <end position="58"/>
    </location>
</feature>
<keyword evidence="3" id="KW-1185">Reference proteome</keyword>
<evidence type="ECO:0000313" key="2">
    <source>
        <dbReference type="EMBL" id="KAJ0392522.1"/>
    </source>
</evidence>
<gene>
    <name evidence="2" type="ORF">P43SY_008429</name>
</gene>
<reference evidence="2" key="1">
    <citation type="submission" date="2021-12" db="EMBL/GenBank/DDBJ databases">
        <title>Prjna785345.</title>
        <authorList>
            <person name="Rujirawat T."/>
            <person name="Krajaejun T."/>
        </authorList>
    </citation>
    <scope>NUCLEOTIDE SEQUENCE</scope>
    <source>
        <strain evidence="2">Pi057C3</strain>
    </source>
</reference>
<comment type="caution">
    <text evidence="2">The sequence shown here is derived from an EMBL/GenBank/DDBJ whole genome shotgun (WGS) entry which is preliminary data.</text>
</comment>
<evidence type="ECO:0000256" key="1">
    <source>
        <dbReference type="SAM" id="MobiDB-lite"/>
    </source>
</evidence>
<evidence type="ECO:0000313" key="3">
    <source>
        <dbReference type="Proteomes" id="UP001209570"/>
    </source>
</evidence>
<name>A0AAD5LUA1_PYTIN</name>